<dbReference type="Gene3D" id="3.90.220.20">
    <property type="entry name" value="DNA methylase specificity domains"/>
    <property type="match status" value="2"/>
</dbReference>
<organism evidence="5 6">
    <name type="scientific">Stutzerimonas stutzeri</name>
    <name type="common">Pseudomonas stutzeri</name>
    <dbReference type="NCBI Taxonomy" id="316"/>
    <lineage>
        <taxon>Bacteria</taxon>
        <taxon>Pseudomonadati</taxon>
        <taxon>Pseudomonadota</taxon>
        <taxon>Gammaproteobacteria</taxon>
        <taxon>Pseudomonadales</taxon>
        <taxon>Pseudomonadaceae</taxon>
        <taxon>Stutzerimonas</taxon>
    </lineage>
</organism>
<dbReference type="GO" id="GO:0004519">
    <property type="term" value="F:endonuclease activity"/>
    <property type="evidence" value="ECO:0007669"/>
    <property type="project" value="UniProtKB-KW"/>
</dbReference>
<feature type="domain" description="Type I restriction modification DNA specificity" evidence="4">
    <location>
        <begin position="16"/>
        <end position="179"/>
    </location>
</feature>
<dbReference type="EMBL" id="JAAMRD010000022">
    <property type="protein sequence ID" value="MBA1306874.1"/>
    <property type="molecule type" value="Genomic_DNA"/>
</dbReference>
<dbReference type="Proteomes" id="UP001138621">
    <property type="component" value="Unassembled WGS sequence"/>
</dbReference>
<accession>A0AA40RVP3</accession>
<evidence type="ECO:0000256" key="3">
    <source>
        <dbReference type="ARBA" id="ARBA00023125"/>
    </source>
</evidence>
<keyword evidence="5" id="KW-0255">Endonuclease</keyword>
<dbReference type="InterPro" id="IPR052021">
    <property type="entry name" value="Type-I_RS_S_subunit"/>
</dbReference>
<keyword evidence="5" id="KW-0378">Hydrolase</keyword>
<dbReference type="Gene3D" id="1.10.287.1120">
    <property type="entry name" value="Bipartite methylase S protein"/>
    <property type="match status" value="1"/>
</dbReference>
<dbReference type="PANTHER" id="PTHR30408:SF12">
    <property type="entry name" value="TYPE I RESTRICTION ENZYME MJAVIII SPECIFICITY SUBUNIT"/>
    <property type="match status" value="1"/>
</dbReference>
<dbReference type="InterPro" id="IPR044946">
    <property type="entry name" value="Restrct_endonuc_typeI_TRD_sf"/>
</dbReference>
<comment type="similarity">
    <text evidence="1">Belongs to the type-I restriction system S methylase family.</text>
</comment>
<dbReference type="AlphaFoldDB" id="A0AA40RVP3"/>
<evidence type="ECO:0000259" key="4">
    <source>
        <dbReference type="Pfam" id="PF01420"/>
    </source>
</evidence>
<protein>
    <submittedName>
        <fullName evidence="5">Restriction endonuclease subunit S</fullName>
    </submittedName>
</protein>
<dbReference type="RefSeq" id="WP_181122416.1">
    <property type="nucleotide sequence ID" value="NZ_JAAMRD010000022.1"/>
</dbReference>
<evidence type="ECO:0000313" key="5">
    <source>
        <dbReference type="EMBL" id="MBA1306874.1"/>
    </source>
</evidence>
<keyword evidence="5" id="KW-0540">Nuclease</keyword>
<dbReference type="SUPFAM" id="SSF116734">
    <property type="entry name" value="DNA methylase specificity domain"/>
    <property type="match status" value="2"/>
</dbReference>
<evidence type="ECO:0000256" key="2">
    <source>
        <dbReference type="ARBA" id="ARBA00022747"/>
    </source>
</evidence>
<dbReference type="InterPro" id="IPR000055">
    <property type="entry name" value="Restrct_endonuc_typeI_TRD"/>
</dbReference>
<comment type="caution">
    <text evidence="5">The sequence shown here is derived from an EMBL/GenBank/DDBJ whole genome shotgun (WGS) entry which is preliminary data.</text>
</comment>
<dbReference type="PANTHER" id="PTHR30408">
    <property type="entry name" value="TYPE-1 RESTRICTION ENZYME ECOKI SPECIFICITY PROTEIN"/>
    <property type="match status" value="1"/>
</dbReference>
<keyword evidence="3" id="KW-0238">DNA-binding</keyword>
<keyword evidence="2" id="KW-0680">Restriction system</keyword>
<feature type="domain" description="Type I restriction modification DNA specificity" evidence="4">
    <location>
        <begin position="214"/>
        <end position="389"/>
    </location>
</feature>
<evidence type="ECO:0000256" key="1">
    <source>
        <dbReference type="ARBA" id="ARBA00010923"/>
    </source>
</evidence>
<dbReference type="GO" id="GO:0003677">
    <property type="term" value="F:DNA binding"/>
    <property type="evidence" value="ECO:0007669"/>
    <property type="project" value="UniProtKB-KW"/>
</dbReference>
<sequence length="411" mass="45143">MEVRPGYKQTEVGVIPEDWEVKSLGEIGEALNGLTYKPVEVRDHGTLVLRSSNIQNDVLEFEDNVFVDADIPERIMVRPDDVLICVRNGSRDLIGKSALLDERTRGMTFGAFMAVYRSPIGRLASYLFQSAILKRQINEHLGATINQITNKSLNSFRVPVSPSVLEQRTIATALSDMDMLLAGLDRLITKKRAIKQATMQQLLTGQIRLPGFNGEWEVKRLGELGVFIKGSGIRKDEAQSGTLPCVRYGELYTHHHDVIHSFSSYISPIVAQSATRIKAGDILFAGSGETKEEIGKCAAFIGTEETYAGGDIVILRLMKANPIFMGYYCNTPAIVSQKASLGQGDAVVHISAKALASIEVCIPEGAEQTAIATILSDMDTEITALEARRTKTRALKQAMMQELLTGRTRLV</sequence>
<reference evidence="5" key="1">
    <citation type="submission" date="2020-02" db="EMBL/GenBank/DDBJ databases">
        <title>Synteny-based analysis reveals conserved mechanism for high triclosan tolerance in Pseudomonas, as well as instances of horizontal transfer.</title>
        <authorList>
            <person name="Mcfarland A.G."/>
            <person name="Bertucci H.K."/>
            <person name="Litmann E."/>
            <person name="Shen J."/>
            <person name="Huttenhower C."/>
            <person name="Hartmann E.M."/>
        </authorList>
    </citation>
    <scope>NUCLEOTIDE SEQUENCE</scope>
    <source>
        <strain evidence="5">109A1</strain>
    </source>
</reference>
<dbReference type="CDD" id="cd17268">
    <property type="entry name" value="RMtype1_S_Ara36733I_TRD1-CR1_like"/>
    <property type="match status" value="1"/>
</dbReference>
<gene>
    <name evidence="5" type="ORF">G7024_20990</name>
</gene>
<name>A0AA40RVP3_STUST</name>
<dbReference type="CDD" id="cd17265">
    <property type="entry name" value="RMtype1_S_Eco4255III-TRD2-CR2_like"/>
    <property type="match status" value="1"/>
</dbReference>
<evidence type="ECO:0000313" key="6">
    <source>
        <dbReference type="Proteomes" id="UP001138621"/>
    </source>
</evidence>
<proteinExistence type="inferred from homology"/>
<dbReference type="Pfam" id="PF01420">
    <property type="entry name" value="Methylase_S"/>
    <property type="match status" value="2"/>
</dbReference>
<dbReference type="GO" id="GO:0009307">
    <property type="term" value="P:DNA restriction-modification system"/>
    <property type="evidence" value="ECO:0007669"/>
    <property type="project" value="UniProtKB-KW"/>
</dbReference>